<dbReference type="FunFam" id="1.10.220.110:FF:000001">
    <property type="entry name" value="GDNF family receptor alpha"/>
    <property type="match status" value="1"/>
</dbReference>
<feature type="region of interest" description="Disordered" evidence="15">
    <location>
        <begin position="551"/>
        <end position="580"/>
    </location>
</feature>
<dbReference type="EMBL" id="CAWUFR010000003">
    <property type="protein sequence ID" value="CAK6950155.1"/>
    <property type="molecule type" value="Genomic_DNA"/>
</dbReference>
<gene>
    <name evidence="17" type="ORF">FSCOSCO3_A016161</name>
</gene>
<feature type="domain" description="GDNF/GAS1" evidence="16">
    <location>
        <begin position="811"/>
        <end position="908"/>
    </location>
</feature>
<dbReference type="GO" id="GO:0046872">
    <property type="term" value="F:metal ion binding"/>
    <property type="evidence" value="ECO:0007669"/>
    <property type="project" value="UniProtKB-KW"/>
</dbReference>
<dbReference type="PANTHER" id="PTHR10269:SF4">
    <property type="entry name" value="GDNF FAMILY RECEPTOR ALPHA-2"/>
    <property type="match status" value="1"/>
</dbReference>
<comment type="cofactor">
    <cofactor evidence="13">
        <name>Fe(2+)</name>
        <dbReference type="ChEBI" id="CHEBI:29033"/>
    </cofactor>
    <text evidence="13">Binds 1 Fe(2+) ion per subunit.</text>
</comment>
<evidence type="ECO:0000256" key="11">
    <source>
        <dbReference type="ARBA" id="ARBA00023180"/>
    </source>
</evidence>
<keyword evidence="18" id="KW-1185">Reference proteome</keyword>
<keyword evidence="8 13" id="KW-0408">Iron</keyword>
<dbReference type="Gene3D" id="1.10.220.110">
    <property type="entry name" value="GDNF binding domain"/>
    <property type="match status" value="1"/>
</dbReference>
<sequence length="1001" mass="112585">MSKTTEPQTHSTSSRQRCPQAAGLESIAPLVSSVEETPDPIPTTIKGTVPSWINGSFLRNGPGKFEFGQDRYTHWFDGMAMMHRFHICEGKITYSSRFLRSDSYVQNSEKNRIVVSEFGTLAMPDPCKNIFARFFSRFQIPKATDNASVNFVKYKGDYYVSTETNYMRRIHPQTLDTKEKVDWSQYIAVNSATAHPHYDREGATYNMGNSYGKGGYFYNIIRVPPPGEKGADNDSADLNGAKVICSIRAAEPRKPSYFHSFVMSENYIVFIEQPIKLDLLKFMLYRIQGKSFHKVMTWEPKNDTIFHVVNRHTGQESEVRYSAAPMFTLHQINAFEDNGFLVMDMCCGDDGEVIGDFTLENLRRDSGEEMDKFYNALCRNLPRRYVLPLTVDEQTPLDQNLVTLGNYKATAKKTKPGEVYMTHEELHDDELLQYGGLEFPQINYNQYNGRPYRYFYSCGFGHVFSDSLLKMDVHTKELKVWRYPGLFPSEPVFVASPNATEEDDGVVMSVIITPREERSTFLLVLDAKTFTELGRAEVPVNIPYGTHDKAASSWDGPSPLPVSVSNSAPGSPGTESGPGAQTEWVDCIQASDMCNQNPHCSSRYRVMRQCLVGKEKEAMLDNNRECQAALEVLLVSPLYYCRCKRGMKKELQCLQNYWSIHMGLTEGGDIDDSSPYEPVAPNRHPDAFRLASISSGMTGMLTVAPKGFHCADTERTCNPCLDAAKACNLNGTCKRHRSSYIATCSKEDTNKGEVCSKKRCHKALRLFLDRVPTEFSHRLLFCPCQSEGCAERRRQTIVPDCSYKDKEKPNCLELRRVCRQDSLCRSRLADFIVNCRSYPPTVSTCPNQDNHQACLASYTRLIGTDMTPNYVDSSFSNWTVSPWCTCKGSGNQEEECMKFLQSFTDNTCLRNAIQAFGYGIDYMQNKNVSVPGPSVTTKTGLDRSTGTSEPPFVIIEKYREPSGGSNKPQGLPEDHSACLCANVWALLPGLALALVLAQHAL</sequence>
<dbReference type="Pfam" id="PF03055">
    <property type="entry name" value="RPE65"/>
    <property type="match status" value="1"/>
</dbReference>
<evidence type="ECO:0000256" key="14">
    <source>
        <dbReference type="RuleBase" id="RU003799"/>
    </source>
</evidence>
<keyword evidence="11" id="KW-0325">Glycoprotein</keyword>
<dbReference type="InterPro" id="IPR004294">
    <property type="entry name" value="Carotenoid_Oase"/>
</dbReference>
<keyword evidence="12" id="KW-0449">Lipoprotein</keyword>
<evidence type="ECO:0000256" key="4">
    <source>
        <dbReference type="ARBA" id="ARBA00022475"/>
    </source>
</evidence>
<evidence type="ECO:0000256" key="7">
    <source>
        <dbReference type="ARBA" id="ARBA00022729"/>
    </source>
</evidence>
<feature type="binding site" evidence="13">
    <location>
        <position position="259"/>
    </location>
    <ligand>
        <name>Fe cation</name>
        <dbReference type="ChEBI" id="CHEBI:24875"/>
        <note>catalytic</note>
    </ligand>
</feature>
<feature type="compositionally biased region" description="Polar residues" evidence="15">
    <location>
        <begin position="1"/>
        <end position="17"/>
    </location>
</feature>
<evidence type="ECO:0000256" key="15">
    <source>
        <dbReference type="SAM" id="MobiDB-lite"/>
    </source>
</evidence>
<evidence type="ECO:0000313" key="17">
    <source>
        <dbReference type="EMBL" id="CAK6950155.1"/>
    </source>
</evidence>
<name>A0AAV1MTY2_SCOSC</name>
<comment type="similarity">
    <text evidence="3 14">Belongs to the carotenoid oxygenase family.</text>
</comment>
<dbReference type="GO" id="GO:0007399">
    <property type="term" value="P:nervous system development"/>
    <property type="evidence" value="ECO:0007669"/>
    <property type="project" value="TreeGrafter"/>
</dbReference>
<evidence type="ECO:0000256" key="12">
    <source>
        <dbReference type="ARBA" id="ARBA00023288"/>
    </source>
</evidence>
<dbReference type="SUPFAM" id="SSF110035">
    <property type="entry name" value="GDNF receptor-like"/>
    <property type="match status" value="1"/>
</dbReference>
<accession>A0AAV1MTY2</accession>
<evidence type="ECO:0000259" key="16">
    <source>
        <dbReference type="SMART" id="SM00907"/>
    </source>
</evidence>
<evidence type="ECO:0000256" key="1">
    <source>
        <dbReference type="ARBA" id="ARBA00004609"/>
    </source>
</evidence>
<feature type="domain" description="GDNF/GAS1" evidence="16">
    <location>
        <begin position="720"/>
        <end position="801"/>
    </location>
</feature>
<keyword evidence="7" id="KW-0732">Signal</keyword>
<dbReference type="GO" id="GO:0016702">
    <property type="term" value="F:oxidoreductase activity, acting on single donors with incorporation of molecular oxygen, incorporation of two atoms of oxygen"/>
    <property type="evidence" value="ECO:0007669"/>
    <property type="project" value="InterPro"/>
</dbReference>
<keyword evidence="4" id="KW-1003">Cell membrane</keyword>
<keyword evidence="10" id="KW-0675">Receptor</keyword>
<keyword evidence="6 13" id="KW-0479">Metal-binding</keyword>
<protein>
    <recommendedName>
        <fullName evidence="16">GDNF/GAS1 domain-containing protein</fullName>
    </recommendedName>
</protein>
<comment type="caution">
    <text evidence="17">The sequence shown here is derived from an EMBL/GenBank/DDBJ whole genome shotgun (WGS) entry which is preliminary data.</text>
</comment>
<evidence type="ECO:0000256" key="8">
    <source>
        <dbReference type="ARBA" id="ARBA00023004"/>
    </source>
</evidence>
<dbReference type="GO" id="GO:0009897">
    <property type="term" value="C:external side of plasma membrane"/>
    <property type="evidence" value="ECO:0007669"/>
    <property type="project" value="TreeGrafter"/>
</dbReference>
<dbReference type="PANTHER" id="PTHR10269">
    <property type="entry name" value="GDNF RECEPTOR ALPHA"/>
    <property type="match status" value="1"/>
</dbReference>
<dbReference type="SMART" id="SM00907">
    <property type="entry name" value="GDNF"/>
    <property type="match status" value="3"/>
</dbReference>
<dbReference type="Proteomes" id="UP001314229">
    <property type="component" value="Unassembled WGS sequence"/>
</dbReference>
<dbReference type="InterPro" id="IPR016017">
    <property type="entry name" value="GDNF/GAS1"/>
</dbReference>
<keyword evidence="5" id="KW-0336">GPI-anchor</keyword>
<evidence type="ECO:0000256" key="3">
    <source>
        <dbReference type="ARBA" id="ARBA00006787"/>
    </source>
</evidence>
<feature type="binding site" evidence="13">
    <location>
        <position position="330"/>
    </location>
    <ligand>
        <name>Fe cation</name>
        <dbReference type="ChEBI" id="CHEBI:24875"/>
        <note>catalytic</note>
    </ligand>
</feature>
<comment type="subcellular location">
    <subcellularLocation>
        <location evidence="1">Cell membrane</location>
        <topology evidence="1">Lipid-anchor</topology>
        <topology evidence="1">GPI-anchor</topology>
    </subcellularLocation>
</comment>
<dbReference type="Pfam" id="PF02351">
    <property type="entry name" value="GDNF"/>
    <property type="match status" value="3"/>
</dbReference>
<feature type="domain" description="GDNF/GAS1" evidence="16">
    <location>
        <begin position="587"/>
        <end position="665"/>
    </location>
</feature>
<dbReference type="GO" id="GO:0007169">
    <property type="term" value="P:cell surface receptor protein tyrosine kinase signaling pathway"/>
    <property type="evidence" value="ECO:0007669"/>
    <property type="project" value="UniProtKB-ARBA"/>
</dbReference>
<feature type="region of interest" description="Disordered" evidence="15">
    <location>
        <begin position="1"/>
        <end position="20"/>
    </location>
</feature>
<evidence type="ECO:0000256" key="6">
    <source>
        <dbReference type="ARBA" id="ARBA00022723"/>
    </source>
</evidence>
<dbReference type="PRINTS" id="PR01316">
    <property type="entry name" value="GDNFRECEPTOR"/>
</dbReference>
<keyword evidence="9" id="KW-0472">Membrane</keyword>
<organism evidence="17 18">
    <name type="scientific">Scomber scombrus</name>
    <name type="common">Atlantic mackerel</name>
    <name type="synonym">Scomber vernalis</name>
    <dbReference type="NCBI Taxonomy" id="13677"/>
    <lineage>
        <taxon>Eukaryota</taxon>
        <taxon>Metazoa</taxon>
        <taxon>Chordata</taxon>
        <taxon>Craniata</taxon>
        <taxon>Vertebrata</taxon>
        <taxon>Euteleostomi</taxon>
        <taxon>Actinopterygii</taxon>
        <taxon>Neopterygii</taxon>
        <taxon>Teleostei</taxon>
        <taxon>Neoteleostei</taxon>
        <taxon>Acanthomorphata</taxon>
        <taxon>Pelagiaria</taxon>
        <taxon>Scombriformes</taxon>
        <taxon>Scombridae</taxon>
        <taxon>Scomber</taxon>
    </lineage>
</organism>
<feature type="binding site" evidence="13">
    <location>
        <position position="195"/>
    </location>
    <ligand>
        <name>Fe cation</name>
        <dbReference type="ChEBI" id="CHEBI:24875"/>
        <note>catalytic</note>
    </ligand>
</feature>
<evidence type="ECO:0000256" key="13">
    <source>
        <dbReference type="PIRSR" id="PIRSR604294-1"/>
    </source>
</evidence>
<evidence type="ECO:0000256" key="10">
    <source>
        <dbReference type="ARBA" id="ARBA00023170"/>
    </source>
</evidence>
<evidence type="ECO:0000256" key="9">
    <source>
        <dbReference type="ARBA" id="ARBA00023136"/>
    </source>
</evidence>
<dbReference type="InterPro" id="IPR037193">
    <property type="entry name" value="GDNF_alpha"/>
</dbReference>
<feature type="binding site" evidence="13">
    <location>
        <position position="547"/>
    </location>
    <ligand>
        <name>Fe cation</name>
        <dbReference type="ChEBI" id="CHEBI:24875"/>
        <note>catalytic</note>
    </ligand>
</feature>
<dbReference type="InterPro" id="IPR003438">
    <property type="entry name" value="GDNF_rcpt"/>
</dbReference>
<evidence type="ECO:0000256" key="5">
    <source>
        <dbReference type="ARBA" id="ARBA00022622"/>
    </source>
</evidence>
<evidence type="ECO:0000256" key="2">
    <source>
        <dbReference type="ARBA" id="ARBA00005961"/>
    </source>
</evidence>
<dbReference type="GO" id="GO:0043235">
    <property type="term" value="C:receptor complex"/>
    <property type="evidence" value="ECO:0007669"/>
    <property type="project" value="TreeGrafter"/>
</dbReference>
<proteinExistence type="inferred from homology"/>
<reference evidence="17 18" key="1">
    <citation type="submission" date="2024-01" db="EMBL/GenBank/DDBJ databases">
        <authorList>
            <person name="Alioto T."/>
            <person name="Alioto T."/>
            <person name="Gomez Garrido J."/>
        </authorList>
    </citation>
    <scope>NUCLEOTIDE SEQUENCE [LARGE SCALE GENOMIC DNA]</scope>
</reference>
<dbReference type="AlphaFoldDB" id="A0AAV1MTY2"/>
<comment type="similarity">
    <text evidence="2">Belongs to the GDNFR family.</text>
</comment>
<dbReference type="GO" id="GO:0038023">
    <property type="term" value="F:signaling receptor activity"/>
    <property type="evidence" value="ECO:0007669"/>
    <property type="project" value="InterPro"/>
</dbReference>
<evidence type="ECO:0000313" key="18">
    <source>
        <dbReference type="Proteomes" id="UP001314229"/>
    </source>
</evidence>